<name>A0A9D5HRQ5_9LILI</name>
<dbReference type="Pfam" id="PF01565">
    <property type="entry name" value="FAD_binding_4"/>
    <property type="match status" value="1"/>
</dbReference>
<sequence>MNLSRLLYFPNTTSYSSLLLSSISNTRFTTPSTTKPLLIFTPTLESHIQASVFCSRYYRLSLRVRSGGHDFEGLSYQSPAHQPFIVLDLTNFRSVTVDIELGTAWVQAGATIGDLYYHIASNSSTFGFPAGTCSTVGVGGHISGGGVGTLVRKYGLAADNVLDVRFVDVHGRILDKDTMGEDLFWAVRGGGAASFGVVASWKLRLVPVPQTVTRFSISKTSFNGSIDLIDKWQHIAHNLTEDLFIEMVIQTLMNGSKGIEVLFNGLFLGNSSGLLQVMGQKFPELGVGVKDCEEMSWVQSVMSYAFFPIDSPLEILLDRTLQQRGMFKGKSDYAVNPIPRGAIKNLWNSLMEVDAAAISFEPYGGKMAEIPESQLPFPHRKGSLFNILYLVGWSSDNSTGTKASANAIGWIRRLYKNMAPYVSMYPRAAYLNYKDLDLGGRINQSYFMAEVWGRKYFKSNFRRLALVKGEVDPDNFFGNEQSIPPLLV</sequence>
<reference evidence="8" key="2">
    <citation type="journal article" date="2022" name="Hortic Res">
        <title>The genome of Dioscorea zingiberensis sheds light on the biosynthesis, origin and evolution of the medicinally important diosgenin saponins.</title>
        <authorList>
            <person name="Li Y."/>
            <person name="Tan C."/>
            <person name="Li Z."/>
            <person name="Guo J."/>
            <person name="Li S."/>
            <person name="Chen X."/>
            <person name="Wang C."/>
            <person name="Dai X."/>
            <person name="Yang H."/>
            <person name="Song W."/>
            <person name="Hou L."/>
            <person name="Xu J."/>
            <person name="Tong Z."/>
            <person name="Xu A."/>
            <person name="Yuan X."/>
            <person name="Wang W."/>
            <person name="Yang Q."/>
            <person name="Chen L."/>
            <person name="Sun Z."/>
            <person name="Wang K."/>
            <person name="Pan B."/>
            <person name="Chen J."/>
            <person name="Bao Y."/>
            <person name="Liu F."/>
            <person name="Qi X."/>
            <person name="Gang D.R."/>
            <person name="Wen J."/>
            <person name="Li J."/>
        </authorList>
    </citation>
    <scope>NUCLEOTIDE SEQUENCE</scope>
    <source>
        <strain evidence="8">Dzin_1.0</strain>
    </source>
</reference>
<keyword evidence="6" id="KW-0325">Glycoprotein</keyword>
<dbReference type="InterPro" id="IPR016166">
    <property type="entry name" value="FAD-bd_PCMH"/>
</dbReference>
<proteinExistence type="inferred from homology"/>
<dbReference type="InterPro" id="IPR036318">
    <property type="entry name" value="FAD-bd_PCMH-like_sf"/>
</dbReference>
<evidence type="ECO:0000256" key="4">
    <source>
        <dbReference type="ARBA" id="ARBA00022729"/>
    </source>
</evidence>
<comment type="similarity">
    <text evidence="2">Belongs to the oxygen-dependent FAD-linked oxidoreductase family.</text>
</comment>
<evidence type="ECO:0000256" key="2">
    <source>
        <dbReference type="ARBA" id="ARBA00005466"/>
    </source>
</evidence>
<evidence type="ECO:0000256" key="3">
    <source>
        <dbReference type="ARBA" id="ARBA00022630"/>
    </source>
</evidence>
<evidence type="ECO:0000256" key="5">
    <source>
        <dbReference type="ARBA" id="ARBA00022827"/>
    </source>
</evidence>
<evidence type="ECO:0000313" key="9">
    <source>
        <dbReference type="Proteomes" id="UP001085076"/>
    </source>
</evidence>
<comment type="cofactor">
    <cofactor evidence="1">
        <name>FAD</name>
        <dbReference type="ChEBI" id="CHEBI:57692"/>
    </cofactor>
</comment>
<keyword evidence="4" id="KW-0732">Signal</keyword>
<dbReference type="PROSITE" id="PS51387">
    <property type="entry name" value="FAD_PCMH"/>
    <property type="match status" value="1"/>
</dbReference>
<keyword evidence="5" id="KW-0274">FAD</keyword>
<gene>
    <name evidence="8" type="ORF">J5N97_004685</name>
</gene>
<organism evidence="8 9">
    <name type="scientific">Dioscorea zingiberensis</name>
    <dbReference type="NCBI Taxonomy" id="325984"/>
    <lineage>
        <taxon>Eukaryota</taxon>
        <taxon>Viridiplantae</taxon>
        <taxon>Streptophyta</taxon>
        <taxon>Embryophyta</taxon>
        <taxon>Tracheophyta</taxon>
        <taxon>Spermatophyta</taxon>
        <taxon>Magnoliopsida</taxon>
        <taxon>Liliopsida</taxon>
        <taxon>Dioscoreales</taxon>
        <taxon>Dioscoreaceae</taxon>
        <taxon>Dioscorea</taxon>
    </lineage>
</organism>
<dbReference type="InterPro" id="IPR016167">
    <property type="entry name" value="FAD-bd_PCMH_sub1"/>
</dbReference>
<dbReference type="OrthoDB" id="407275at2759"/>
<dbReference type="Gene3D" id="3.40.462.20">
    <property type="match status" value="1"/>
</dbReference>
<dbReference type="Gene3D" id="3.30.465.10">
    <property type="match status" value="1"/>
</dbReference>
<comment type="caution">
    <text evidence="8">The sequence shown here is derived from an EMBL/GenBank/DDBJ whole genome shotgun (WGS) entry which is preliminary data.</text>
</comment>
<dbReference type="Pfam" id="PF08031">
    <property type="entry name" value="BBE"/>
    <property type="match status" value="1"/>
</dbReference>
<evidence type="ECO:0000313" key="8">
    <source>
        <dbReference type="EMBL" id="KAJ0986329.1"/>
    </source>
</evidence>
<feature type="domain" description="FAD-binding PCMH-type" evidence="7">
    <location>
        <begin position="32"/>
        <end position="208"/>
    </location>
</feature>
<keyword evidence="9" id="KW-1185">Reference proteome</keyword>
<dbReference type="GO" id="GO:0071949">
    <property type="term" value="F:FAD binding"/>
    <property type="evidence" value="ECO:0007669"/>
    <property type="project" value="InterPro"/>
</dbReference>
<dbReference type="SUPFAM" id="SSF56176">
    <property type="entry name" value="FAD-binding/transporter-associated domain-like"/>
    <property type="match status" value="1"/>
</dbReference>
<accession>A0A9D5HRQ5</accession>
<evidence type="ECO:0000256" key="1">
    <source>
        <dbReference type="ARBA" id="ARBA00001974"/>
    </source>
</evidence>
<dbReference type="Proteomes" id="UP001085076">
    <property type="component" value="Miscellaneous, Linkage group lg01"/>
</dbReference>
<dbReference type="GO" id="GO:0016491">
    <property type="term" value="F:oxidoreductase activity"/>
    <property type="evidence" value="ECO:0007669"/>
    <property type="project" value="InterPro"/>
</dbReference>
<dbReference type="Gene3D" id="3.30.43.10">
    <property type="entry name" value="Uridine Diphospho-n-acetylenolpyruvylglucosamine Reductase, domain 2"/>
    <property type="match status" value="1"/>
</dbReference>
<evidence type="ECO:0000259" key="7">
    <source>
        <dbReference type="PROSITE" id="PS51387"/>
    </source>
</evidence>
<protein>
    <recommendedName>
        <fullName evidence="7">FAD-binding PCMH-type domain-containing protein</fullName>
    </recommendedName>
</protein>
<dbReference type="InterPro" id="IPR016169">
    <property type="entry name" value="FAD-bd_PCMH_sub2"/>
</dbReference>
<dbReference type="InterPro" id="IPR012951">
    <property type="entry name" value="BBE"/>
</dbReference>
<dbReference type="AlphaFoldDB" id="A0A9D5HRQ5"/>
<reference evidence="8" key="1">
    <citation type="submission" date="2021-03" db="EMBL/GenBank/DDBJ databases">
        <authorList>
            <person name="Li Z."/>
            <person name="Yang C."/>
        </authorList>
    </citation>
    <scope>NUCLEOTIDE SEQUENCE</scope>
    <source>
        <strain evidence="8">Dzin_1.0</strain>
        <tissue evidence="8">Leaf</tissue>
    </source>
</reference>
<dbReference type="EMBL" id="JAGGNH010000001">
    <property type="protein sequence ID" value="KAJ0986329.1"/>
    <property type="molecule type" value="Genomic_DNA"/>
</dbReference>
<dbReference type="InterPro" id="IPR006094">
    <property type="entry name" value="Oxid_FAD_bind_N"/>
</dbReference>
<keyword evidence="3" id="KW-0285">Flavoprotein</keyword>
<dbReference type="PANTHER" id="PTHR32448">
    <property type="entry name" value="OS08G0158400 PROTEIN"/>
    <property type="match status" value="1"/>
</dbReference>
<evidence type="ECO:0000256" key="6">
    <source>
        <dbReference type="ARBA" id="ARBA00023180"/>
    </source>
</evidence>